<organism evidence="3 4">
    <name type="scientific">Ignicoccus pacificus DSM 13166</name>
    <dbReference type="NCBI Taxonomy" id="940294"/>
    <lineage>
        <taxon>Archaea</taxon>
        <taxon>Thermoproteota</taxon>
        <taxon>Thermoprotei</taxon>
        <taxon>Desulfurococcales</taxon>
        <taxon>Desulfurococcaceae</taxon>
        <taxon>Ignicoccus</taxon>
    </lineage>
</organism>
<gene>
    <name evidence="3" type="ORF">IPA_05310</name>
</gene>
<evidence type="ECO:0000256" key="1">
    <source>
        <dbReference type="ARBA" id="ARBA00029440"/>
    </source>
</evidence>
<dbReference type="Pfam" id="PF01037">
    <property type="entry name" value="AsnC_trans_reg"/>
    <property type="match status" value="1"/>
</dbReference>
<evidence type="ECO:0000313" key="4">
    <source>
        <dbReference type="Proteomes" id="UP001063698"/>
    </source>
</evidence>
<comment type="pathway">
    <text evidence="1">Amino-acid biosynthesis.</text>
</comment>
<protein>
    <submittedName>
        <fullName evidence="3">AsnC family transcriptional regulator</fullName>
    </submittedName>
</protein>
<name>A0A977K9K8_9CREN</name>
<evidence type="ECO:0000259" key="2">
    <source>
        <dbReference type="Pfam" id="PF01037"/>
    </source>
</evidence>
<feature type="domain" description="Transcription regulator AsnC/Lrp ligand binding" evidence="2">
    <location>
        <begin position="8"/>
        <end position="76"/>
    </location>
</feature>
<dbReference type="Proteomes" id="UP001063698">
    <property type="component" value="Chromosome"/>
</dbReference>
<proteinExistence type="predicted"/>
<keyword evidence="4" id="KW-1185">Reference proteome</keyword>
<dbReference type="InterPro" id="IPR011008">
    <property type="entry name" value="Dimeric_a/b-barrel"/>
</dbReference>
<accession>A0A977K9K8</accession>
<evidence type="ECO:0000313" key="3">
    <source>
        <dbReference type="EMBL" id="UXD21547.1"/>
    </source>
</evidence>
<dbReference type="GO" id="GO:0043200">
    <property type="term" value="P:response to amino acid"/>
    <property type="evidence" value="ECO:0007669"/>
    <property type="project" value="TreeGrafter"/>
</dbReference>
<dbReference type="PANTHER" id="PTHR30154:SF34">
    <property type="entry name" value="TRANSCRIPTIONAL REGULATOR AZLB"/>
    <property type="match status" value="1"/>
</dbReference>
<dbReference type="GO" id="GO:0005829">
    <property type="term" value="C:cytosol"/>
    <property type="evidence" value="ECO:0007669"/>
    <property type="project" value="TreeGrafter"/>
</dbReference>
<dbReference type="PANTHER" id="PTHR30154">
    <property type="entry name" value="LEUCINE-RESPONSIVE REGULATORY PROTEIN"/>
    <property type="match status" value="1"/>
</dbReference>
<reference evidence="3" key="1">
    <citation type="submission" date="2013-11" db="EMBL/GenBank/DDBJ databases">
        <title>Comparative genomics of Ignicoccus.</title>
        <authorList>
            <person name="Podar M."/>
        </authorList>
    </citation>
    <scope>NUCLEOTIDE SEQUENCE</scope>
    <source>
        <strain evidence="3">DSM 13166</strain>
    </source>
</reference>
<dbReference type="InterPro" id="IPR019887">
    <property type="entry name" value="Tscrpt_reg_AsnC/Lrp_C"/>
</dbReference>
<dbReference type="EMBL" id="CP006868">
    <property type="protein sequence ID" value="UXD21547.1"/>
    <property type="molecule type" value="Genomic_DNA"/>
</dbReference>
<dbReference type="SUPFAM" id="SSF54909">
    <property type="entry name" value="Dimeric alpha+beta barrel"/>
    <property type="match status" value="1"/>
</dbReference>
<sequence>MPVEALVFMTVEPAAVTEIPEKLKKIEGVKEIYEVTGTYDFVIKMEGENYTELARVLREKVLKLPGVKRTTTSFIVAKHL</sequence>
<dbReference type="GO" id="GO:0043565">
    <property type="term" value="F:sequence-specific DNA binding"/>
    <property type="evidence" value="ECO:0007669"/>
    <property type="project" value="TreeGrafter"/>
</dbReference>
<dbReference type="Gene3D" id="3.30.70.920">
    <property type="match status" value="1"/>
</dbReference>
<dbReference type="KEGG" id="ipc:IPA_05310"/>
<dbReference type="AlphaFoldDB" id="A0A977K9K8"/>